<name>A0AA88IXE5_CHASR</name>
<accession>A0AA88IXE5</accession>
<dbReference type="AlphaFoldDB" id="A0AA88IXE5"/>
<keyword evidence="2" id="KW-1185">Reference proteome</keyword>
<reference evidence="1" key="1">
    <citation type="submission" date="2023-07" db="EMBL/GenBank/DDBJ databases">
        <title>Chromosome-level Genome Assembly of Striped Snakehead (Channa striata).</title>
        <authorList>
            <person name="Liu H."/>
        </authorList>
    </citation>
    <scope>NUCLEOTIDE SEQUENCE</scope>
    <source>
        <strain evidence="1">Gz</strain>
        <tissue evidence="1">Muscle</tissue>
    </source>
</reference>
<comment type="caution">
    <text evidence="1">The sequence shown here is derived from an EMBL/GenBank/DDBJ whole genome shotgun (WGS) entry which is preliminary data.</text>
</comment>
<dbReference type="EMBL" id="JAUPFM010000019">
    <property type="protein sequence ID" value="KAK2821037.1"/>
    <property type="molecule type" value="Genomic_DNA"/>
</dbReference>
<evidence type="ECO:0000313" key="2">
    <source>
        <dbReference type="Proteomes" id="UP001187415"/>
    </source>
</evidence>
<proteinExistence type="predicted"/>
<sequence length="70" mass="8547">MLTGSPGCHRRWLDVFHVKRLEAARKSSSRDKRWRRREQGQLQKEIRLQQEIERGRRRVILVTRQVNIKI</sequence>
<evidence type="ECO:0000313" key="1">
    <source>
        <dbReference type="EMBL" id="KAK2821037.1"/>
    </source>
</evidence>
<gene>
    <name evidence="1" type="ORF">Q5P01_023996</name>
</gene>
<dbReference type="Proteomes" id="UP001187415">
    <property type="component" value="Unassembled WGS sequence"/>
</dbReference>
<protein>
    <submittedName>
        <fullName evidence="1">Uncharacterized protein</fullName>
    </submittedName>
</protein>
<organism evidence="1 2">
    <name type="scientific">Channa striata</name>
    <name type="common">Snakehead murrel</name>
    <name type="synonym">Ophicephalus striatus</name>
    <dbReference type="NCBI Taxonomy" id="64152"/>
    <lineage>
        <taxon>Eukaryota</taxon>
        <taxon>Metazoa</taxon>
        <taxon>Chordata</taxon>
        <taxon>Craniata</taxon>
        <taxon>Vertebrata</taxon>
        <taxon>Euteleostomi</taxon>
        <taxon>Actinopterygii</taxon>
        <taxon>Neopterygii</taxon>
        <taxon>Teleostei</taxon>
        <taxon>Neoteleostei</taxon>
        <taxon>Acanthomorphata</taxon>
        <taxon>Anabantaria</taxon>
        <taxon>Anabantiformes</taxon>
        <taxon>Channoidei</taxon>
        <taxon>Channidae</taxon>
        <taxon>Channa</taxon>
    </lineage>
</organism>